<evidence type="ECO:0000313" key="2">
    <source>
        <dbReference type="EMBL" id="KAK9819536.1"/>
    </source>
</evidence>
<evidence type="ECO:0000256" key="1">
    <source>
        <dbReference type="SAM" id="MobiDB-lite"/>
    </source>
</evidence>
<evidence type="ECO:0000313" key="3">
    <source>
        <dbReference type="Proteomes" id="UP001438707"/>
    </source>
</evidence>
<sequence>MEAGFARFLLEQNPDVYHPFGPDARAVVPAFIAEEHKNYASQQHVTLELDARKVAVWLEERGWVSDPSKARACGRPYNSRGRPYTPPFGQDVRCAWSELLRQHAQADQGAGTALDIFNSYQAALGPSAASSQPVEQSGEECKEDGASETWQEESDEGEMPLEMEQVMAFGPTPDTFADVAHQATFRDLAYLAKEMLK</sequence>
<dbReference type="EMBL" id="JALJOS010000046">
    <property type="protein sequence ID" value="KAK9819536.1"/>
    <property type="molecule type" value="Genomic_DNA"/>
</dbReference>
<protein>
    <submittedName>
        <fullName evidence="2">Uncharacterized protein</fullName>
    </submittedName>
</protein>
<keyword evidence="3" id="KW-1185">Reference proteome</keyword>
<feature type="region of interest" description="Disordered" evidence="1">
    <location>
        <begin position="127"/>
        <end position="163"/>
    </location>
</feature>
<comment type="caution">
    <text evidence="2">The sequence shown here is derived from an EMBL/GenBank/DDBJ whole genome shotgun (WGS) entry which is preliminary data.</text>
</comment>
<feature type="compositionally biased region" description="Acidic residues" evidence="1">
    <location>
        <begin position="150"/>
        <end position="161"/>
    </location>
</feature>
<accession>A0AAW1QDR1</accession>
<dbReference type="Proteomes" id="UP001438707">
    <property type="component" value="Unassembled WGS sequence"/>
</dbReference>
<name>A0AAW1QDR1_9CHLO</name>
<gene>
    <name evidence="2" type="ORF">WJX74_007053</name>
</gene>
<dbReference type="AlphaFoldDB" id="A0AAW1QDR1"/>
<organism evidence="2 3">
    <name type="scientific">Apatococcus lobatus</name>
    <dbReference type="NCBI Taxonomy" id="904363"/>
    <lineage>
        <taxon>Eukaryota</taxon>
        <taxon>Viridiplantae</taxon>
        <taxon>Chlorophyta</taxon>
        <taxon>core chlorophytes</taxon>
        <taxon>Trebouxiophyceae</taxon>
        <taxon>Chlorellales</taxon>
        <taxon>Chlorellaceae</taxon>
        <taxon>Apatococcus</taxon>
    </lineage>
</organism>
<proteinExistence type="predicted"/>
<reference evidence="2 3" key="1">
    <citation type="journal article" date="2024" name="Nat. Commun.">
        <title>Phylogenomics reveals the evolutionary origins of lichenization in chlorophyte algae.</title>
        <authorList>
            <person name="Puginier C."/>
            <person name="Libourel C."/>
            <person name="Otte J."/>
            <person name="Skaloud P."/>
            <person name="Haon M."/>
            <person name="Grisel S."/>
            <person name="Petersen M."/>
            <person name="Berrin J.G."/>
            <person name="Delaux P.M."/>
            <person name="Dal Grande F."/>
            <person name="Keller J."/>
        </authorList>
    </citation>
    <scope>NUCLEOTIDE SEQUENCE [LARGE SCALE GENOMIC DNA]</scope>
    <source>
        <strain evidence="2 3">SAG 2145</strain>
    </source>
</reference>